<comment type="similarity">
    <text evidence="2 8">Belongs to the profilin family.</text>
</comment>
<evidence type="ECO:0000256" key="4">
    <source>
        <dbReference type="ARBA" id="ARBA00022490"/>
    </source>
</evidence>
<evidence type="ECO:0000256" key="7">
    <source>
        <dbReference type="RuleBase" id="RU003908"/>
    </source>
</evidence>
<dbReference type="InterPro" id="IPR027310">
    <property type="entry name" value="Profilin_CS"/>
</dbReference>
<evidence type="ECO:0000256" key="6">
    <source>
        <dbReference type="ARBA" id="ARBA00023212"/>
    </source>
</evidence>
<dbReference type="InterPro" id="IPR036140">
    <property type="entry name" value="PFN_sf"/>
</dbReference>
<sequence length="130" mass="13948">MSWQAYVDNQIRAQVSCKVAAIAGLTDGAIWAKHEEPNVTITQQELKTIADAIRTNPTVFNVSGVHLGGEKYICLTAEPCLVRARRGSSAMIAVATNTCLLVAVTTDGVPPGTLNTVVEKLGDYLRSNNY</sequence>
<dbReference type="GO" id="GO:0005856">
    <property type="term" value="C:cytoskeleton"/>
    <property type="evidence" value="ECO:0007669"/>
    <property type="project" value="UniProtKB-SubCell"/>
</dbReference>
<protein>
    <recommendedName>
        <fullName evidence="8">Profilin</fullName>
    </recommendedName>
</protein>
<keyword evidence="5 8" id="KW-0009">Actin-binding</keyword>
<dbReference type="Gene3D" id="3.30.450.30">
    <property type="entry name" value="Dynein light chain 2a, cytoplasmic"/>
    <property type="match status" value="1"/>
</dbReference>
<dbReference type="SUPFAM" id="SSF55770">
    <property type="entry name" value="Profilin (actin-binding protein)"/>
    <property type="match status" value="1"/>
</dbReference>
<evidence type="ECO:0000256" key="1">
    <source>
        <dbReference type="ARBA" id="ARBA00004245"/>
    </source>
</evidence>
<dbReference type="CDD" id="cd00148">
    <property type="entry name" value="PROF"/>
    <property type="match status" value="1"/>
</dbReference>
<dbReference type="PANTHER" id="PTHR11604:SF0">
    <property type="entry name" value="PROFILIN"/>
    <property type="match status" value="1"/>
</dbReference>
<evidence type="ECO:0000256" key="8">
    <source>
        <dbReference type="RuleBase" id="RU003909"/>
    </source>
</evidence>
<comment type="subcellular location">
    <subcellularLocation>
        <location evidence="1">Cytoplasm</location>
        <location evidence="1">Cytoskeleton</location>
    </subcellularLocation>
</comment>
<accession>A0A131Y447</accession>
<dbReference type="InterPro" id="IPR005455">
    <property type="entry name" value="PFN_euk"/>
</dbReference>
<dbReference type="EMBL" id="GEFM01002544">
    <property type="protein sequence ID" value="JAP73252.1"/>
    <property type="molecule type" value="mRNA"/>
</dbReference>
<dbReference type="GO" id="GO:0005938">
    <property type="term" value="C:cell cortex"/>
    <property type="evidence" value="ECO:0007669"/>
    <property type="project" value="TreeGrafter"/>
</dbReference>
<dbReference type="PRINTS" id="PR01640">
    <property type="entry name" value="PROFILINPLNT"/>
</dbReference>
<dbReference type="PANTHER" id="PTHR11604">
    <property type="entry name" value="PROFILIN"/>
    <property type="match status" value="1"/>
</dbReference>
<name>A0A131Y447_IXORI</name>
<dbReference type="PROSITE" id="PS00414">
    <property type="entry name" value="PROFILIN"/>
    <property type="match status" value="1"/>
</dbReference>
<dbReference type="InterPro" id="IPR048278">
    <property type="entry name" value="PFN"/>
</dbReference>
<comment type="subunit">
    <text evidence="3 7">Occurs in many kinds of cells as a complex with monomeric actin in a 1:1 ratio.</text>
</comment>
<comment type="function">
    <text evidence="7">Binds to actin and affects the structure of the cytoskeleton. At high concentrations, profilin prevents the polymerization of actin, whereas it enhances it at low concentrations.</text>
</comment>
<dbReference type="AlphaFoldDB" id="A0A131Y447"/>
<dbReference type="GO" id="GO:0003785">
    <property type="term" value="F:actin monomer binding"/>
    <property type="evidence" value="ECO:0007669"/>
    <property type="project" value="TreeGrafter"/>
</dbReference>
<dbReference type="PRINTS" id="PR00392">
    <property type="entry name" value="PROFILIN"/>
</dbReference>
<proteinExistence type="evidence at transcript level"/>
<dbReference type="SMART" id="SM00392">
    <property type="entry name" value="PROF"/>
    <property type="match status" value="1"/>
</dbReference>
<evidence type="ECO:0000256" key="3">
    <source>
        <dbReference type="ARBA" id="ARBA00011583"/>
    </source>
</evidence>
<dbReference type="Pfam" id="PF00235">
    <property type="entry name" value="Profilin"/>
    <property type="match status" value="1"/>
</dbReference>
<evidence type="ECO:0000313" key="9">
    <source>
        <dbReference type="EMBL" id="JAP73252.1"/>
    </source>
</evidence>
<evidence type="ECO:0000256" key="2">
    <source>
        <dbReference type="ARBA" id="ARBA00010058"/>
    </source>
</evidence>
<evidence type="ECO:0000256" key="5">
    <source>
        <dbReference type="ARBA" id="ARBA00023203"/>
    </source>
</evidence>
<organism evidence="9">
    <name type="scientific">Ixodes ricinus</name>
    <name type="common">Common tick</name>
    <name type="synonym">Acarus ricinus</name>
    <dbReference type="NCBI Taxonomy" id="34613"/>
    <lineage>
        <taxon>Eukaryota</taxon>
        <taxon>Metazoa</taxon>
        <taxon>Ecdysozoa</taxon>
        <taxon>Arthropoda</taxon>
        <taxon>Chelicerata</taxon>
        <taxon>Arachnida</taxon>
        <taxon>Acari</taxon>
        <taxon>Parasitiformes</taxon>
        <taxon>Ixodida</taxon>
        <taxon>Ixodoidea</taxon>
        <taxon>Ixodidae</taxon>
        <taxon>Ixodinae</taxon>
        <taxon>Ixodes</taxon>
    </lineage>
</organism>
<keyword evidence="6 7" id="KW-0206">Cytoskeleton</keyword>
<keyword evidence="4" id="KW-0963">Cytoplasm</keyword>
<reference evidence="9" key="1">
    <citation type="submission" date="2016-02" db="EMBL/GenBank/DDBJ databases">
        <title>RNAseq analyses of the midgut from blood- or serum-fed Ixodes ricinus ticks.</title>
        <authorList>
            <person name="Perner J."/>
            <person name="Provaznik J."/>
            <person name="Schrenkova J."/>
            <person name="Urbanova V."/>
            <person name="Ribeiro J.M."/>
            <person name="Kopacek P."/>
        </authorList>
    </citation>
    <scope>NUCLEOTIDE SEQUENCE</scope>
    <source>
        <tissue evidence="9">Gut</tissue>
    </source>
</reference>